<keyword evidence="2" id="KW-1185">Reference proteome</keyword>
<protein>
    <submittedName>
        <fullName evidence="1">Uncharacterized protein</fullName>
    </submittedName>
</protein>
<gene>
    <name evidence="1" type="ORF">BS640_18660</name>
</gene>
<name>A0A1X0WAU8_9GAMM</name>
<reference evidence="1 2" key="1">
    <citation type="journal article" date="2017" name="Int. J. Syst. Evol. Microbiol.">
        <title>Rouxiella badensis sp. nov. and Rouxiella silvae sp. nov. isolated from peat bog soil in Germany and emendation of the genus description.</title>
        <authorList>
            <person name="Le Fleche-Mateos A."/>
            <person name="Kugler J.H."/>
            <person name="Hansen S.H."/>
            <person name="Syldatk C."/>
            <person name="Hausmann R."/>
            <person name="Lomprez F."/>
            <person name="Vandenbogaert M."/>
            <person name="Manuguerra J.C."/>
            <person name="Grimont P.A."/>
        </authorList>
    </citation>
    <scope>NUCLEOTIDE SEQUENCE [LARGE SCALE GENOMIC DNA]</scope>
    <source>
        <strain evidence="1 2">DSM 100043</strain>
    </source>
</reference>
<organism evidence="1 2">
    <name type="scientific">Rouxiella badensis</name>
    <dbReference type="NCBI Taxonomy" id="1646377"/>
    <lineage>
        <taxon>Bacteria</taxon>
        <taxon>Pseudomonadati</taxon>
        <taxon>Pseudomonadota</taxon>
        <taxon>Gammaproteobacteria</taxon>
        <taxon>Enterobacterales</taxon>
        <taxon>Yersiniaceae</taxon>
        <taxon>Rouxiella</taxon>
    </lineage>
</organism>
<evidence type="ECO:0000313" key="2">
    <source>
        <dbReference type="Proteomes" id="UP000192536"/>
    </source>
</evidence>
<evidence type="ECO:0000313" key="1">
    <source>
        <dbReference type="EMBL" id="ORJ23927.1"/>
    </source>
</evidence>
<dbReference type="Proteomes" id="UP000192536">
    <property type="component" value="Unassembled WGS sequence"/>
</dbReference>
<sequence length="68" mass="7765">MTTETTPPHQFERLAELLTRMHSSMTLMQISIDAVDAHLSISNELSKQLEMIMEQCVECEQIACEVLK</sequence>
<dbReference type="EMBL" id="MRWE01000038">
    <property type="protein sequence ID" value="ORJ23927.1"/>
    <property type="molecule type" value="Genomic_DNA"/>
</dbReference>
<comment type="caution">
    <text evidence="1">The sequence shown here is derived from an EMBL/GenBank/DDBJ whole genome shotgun (WGS) entry which is preliminary data.</text>
</comment>
<accession>A0A1X0WAU8</accession>
<proteinExistence type="predicted"/>
<dbReference type="AlphaFoldDB" id="A0A1X0WAU8"/>